<feature type="binding site" evidence="11">
    <location>
        <begin position="34"/>
        <end position="41"/>
    </location>
    <ligand>
        <name>ATP</name>
        <dbReference type="ChEBI" id="CHEBI:30616"/>
    </ligand>
</feature>
<dbReference type="GO" id="GO:0003677">
    <property type="term" value="F:DNA binding"/>
    <property type="evidence" value="ECO:0007669"/>
    <property type="project" value="UniProtKB-KW"/>
</dbReference>
<evidence type="ECO:0000313" key="15">
    <source>
        <dbReference type="EMBL" id="URN92720.1"/>
    </source>
</evidence>
<reference evidence="15" key="1">
    <citation type="submission" date="2022-05" db="EMBL/GenBank/DDBJ databases">
        <title>Novel bacterial taxa in a minimal lignocellulolytic consortium and its capacity to transform plastics disclosed by genome-resolved metagenomics.</title>
        <authorList>
            <person name="Rodriguez C.A.D."/>
            <person name="Diaz-Garcia L."/>
            <person name="Herrera K."/>
            <person name="Tarazona N.A."/>
            <person name="Sproer C."/>
            <person name="Overmann J."/>
            <person name="Jimenez D.J."/>
        </authorList>
    </citation>
    <scope>NUCLEOTIDE SEQUENCE</scope>
    <source>
        <strain evidence="15">MAG5</strain>
    </source>
</reference>
<dbReference type="InterPro" id="IPR013986">
    <property type="entry name" value="DExx_box_DNA_helicase_dom_sf"/>
</dbReference>
<evidence type="ECO:0000256" key="8">
    <source>
        <dbReference type="ARBA" id="ARBA00034617"/>
    </source>
</evidence>
<organism evidence="15 16">
    <name type="scientific">Candidatus Pristimantibacillus lignocellulolyticus</name>
    <dbReference type="NCBI Taxonomy" id="2994561"/>
    <lineage>
        <taxon>Bacteria</taxon>
        <taxon>Bacillati</taxon>
        <taxon>Bacillota</taxon>
        <taxon>Bacilli</taxon>
        <taxon>Bacillales</taxon>
        <taxon>Paenibacillaceae</taxon>
        <taxon>Candidatus Pristimantibacillus</taxon>
    </lineage>
</organism>
<evidence type="ECO:0000256" key="7">
    <source>
        <dbReference type="ARBA" id="ARBA00023235"/>
    </source>
</evidence>
<dbReference type="KEGG" id="plig:NAG76_12740"/>
<keyword evidence="3 11" id="KW-0378">Hydrolase</keyword>
<dbReference type="PROSITE" id="PS51217">
    <property type="entry name" value="UVRD_HELICASE_CTER"/>
    <property type="match status" value="1"/>
</dbReference>
<evidence type="ECO:0000256" key="6">
    <source>
        <dbReference type="ARBA" id="ARBA00023125"/>
    </source>
</evidence>
<gene>
    <name evidence="15" type="ORF">NAG76_12740</name>
</gene>
<dbReference type="SUPFAM" id="SSF52540">
    <property type="entry name" value="P-loop containing nucleoside triphosphate hydrolases"/>
    <property type="match status" value="1"/>
</dbReference>
<comment type="catalytic activity">
    <reaction evidence="8">
        <text>Couples ATP hydrolysis with the unwinding of duplex DNA by translocating in the 3'-5' direction.</text>
        <dbReference type="EC" id="5.6.2.4"/>
    </reaction>
</comment>
<comment type="similarity">
    <text evidence="1">Belongs to the helicase family. UvrD subfamily.</text>
</comment>
<evidence type="ECO:0000259" key="14">
    <source>
        <dbReference type="PROSITE" id="PS51217"/>
    </source>
</evidence>
<evidence type="ECO:0000256" key="9">
    <source>
        <dbReference type="ARBA" id="ARBA00034808"/>
    </source>
</evidence>
<evidence type="ECO:0000256" key="12">
    <source>
        <dbReference type="SAM" id="Coils"/>
    </source>
</evidence>
<keyword evidence="12" id="KW-0175">Coiled coil</keyword>
<comment type="catalytic activity">
    <reaction evidence="10">
        <text>ATP + H2O = ADP + phosphate + H(+)</text>
        <dbReference type="Rhea" id="RHEA:13065"/>
        <dbReference type="ChEBI" id="CHEBI:15377"/>
        <dbReference type="ChEBI" id="CHEBI:15378"/>
        <dbReference type="ChEBI" id="CHEBI:30616"/>
        <dbReference type="ChEBI" id="CHEBI:43474"/>
        <dbReference type="ChEBI" id="CHEBI:456216"/>
        <dbReference type="EC" id="5.6.2.4"/>
    </reaction>
</comment>
<dbReference type="CDD" id="cd17932">
    <property type="entry name" value="DEXQc_UvrD"/>
    <property type="match status" value="1"/>
</dbReference>
<dbReference type="PROSITE" id="PS51198">
    <property type="entry name" value="UVRD_HELICASE_ATP_BIND"/>
    <property type="match status" value="1"/>
</dbReference>
<dbReference type="Pfam" id="PF00580">
    <property type="entry name" value="UvrD-helicase"/>
    <property type="match status" value="1"/>
</dbReference>
<feature type="coiled-coil region" evidence="12">
    <location>
        <begin position="525"/>
        <end position="559"/>
    </location>
</feature>
<evidence type="ECO:0000256" key="1">
    <source>
        <dbReference type="ARBA" id="ARBA00009922"/>
    </source>
</evidence>
<dbReference type="Gene3D" id="3.40.50.300">
    <property type="entry name" value="P-loop containing nucleotide triphosphate hydrolases"/>
    <property type="match status" value="2"/>
</dbReference>
<keyword evidence="6" id="KW-0238">DNA-binding</keyword>
<accession>A0A9J6Z9U1</accession>
<dbReference type="GO" id="GO:0016787">
    <property type="term" value="F:hydrolase activity"/>
    <property type="evidence" value="ECO:0007669"/>
    <property type="project" value="UniProtKB-UniRule"/>
</dbReference>
<dbReference type="EC" id="5.6.2.4" evidence="9"/>
<keyword evidence="4 11" id="KW-0347">Helicase</keyword>
<dbReference type="InterPro" id="IPR027417">
    <property type="entry name" value="P-loop_NTPase"/>
</dbReference>
<feature type="domain" description="UvrD-like helicase ATP-binding" evidence="13">
    <location>
        <begin position="13"/>
        <end position="305"/>
    </location>
</feature>
<evidence type="ECO:0000256" key="10">
    <source>
        <dbReference type="ARBA" id="ARBA00048988"/>
    </source>
</evidence>
<dbReference type="EMBL" id="CP097899">
    <property type="protein sequence ID" value="URN92720.1"/>
    <property type="molecule type" value="Genomic_DNA"/>
</dbReference>
<evidence type="ECO:0000256" key="5">
    <source>
        <dbReference type="ARBA" id="ARBA00022840"/>
    </source>
</evidence>
<dbReference type="InterPro" id="IPR014016">
    <property type="entry name" value="UvrD-like_ATP-bd"/>
</dbReference>
<dbReference type="GO" id="GO:0043138">
    <property type="term" value="F:3'-5' DNA helicase activity"/>
    <property type="evidence" value="ECO:0007669"/>
    <property type="project" value="UniProtKB-EC"/>
</dbReference>
<name>A0A9J6Z9U1_9BACL</name>
<sequence>MLHAFLQQYKDLVQLNDVQQKAVEHFQGPLLLLASPGSGKTTTIIMRIGYLVSYHKVQAHQIIAVSFSKASARDMSLRYERFFPELPKVKFSTIHSLAFEIVIQGLRKQGISYEVIDGYDNKADEELEEQETRLHKNIILRQLYEKLFHEKMKDELLDELLTYISYVKNKMIPQEQWNHIPCKVKQADELLRMYEQFKQSQQKLLLDFDDMLVYAEKTLREDLAIRNMYKRRYRFMLTDESQDTSLIQHHIIALLVEDHHNICVVADDDQSIYSWRGAEPSYLLSFKEHYHSAEIMYMEQNYRSSQEIVTVANQFIRKNHNRYAKHMFTKNPARELIHIHDFPTVQEEINYIADALQRSDQLQEVAVLYRNHYSSIMLVNELDRRGIPFYMKDGDDRFFSHWVVEDILNFMRLSYTDRRMDIFEKLAMKMNVYLSKQQILQCKQLHEQESIFELLLAKVKLNDYQPELIIRAQQTVQSLRDVNPVEAIRLIRNDLGYDKAIVGLCERLGFRKEYLMSILNSLEGIAEGQQTLEQFANRLKQLEQAQKQAKNKKREAVVTLSTLHSAKGLEFNIVYMMDLVQQVIPSRTDQDSAELMEEATRLFYVGMTRARHSLHLMTVQKWQNERAKSSEFVQAVKGIQNLLPMMLEQTFSSQIQQKLDHIVNHQSSTITQFSTVKSVKKINVNAITDANVLETGIVIIHEQFGEGTIEEVQTPKIRINFVKHGLKTLQVEMCITQGLLELPKEQKLLNV</sequence>
<dbReference type="GO" id="GO:0000725">
    <property type="term" value="P:recombinational repair"/>
    <property type="evidence" value="ECO:0007669"/>
    <property type="project" value="TreeGrafter"/>
</dbReference>
<dbReference type="AlphaFoldDB" id="A0A9J6Z9U1"/>
<feature type="domain" description="UvrD-like helicase C-terminal" evidence="14">
    <location>
        <begin position="306"/>
        <end position="568"/>
    </location>
</feature>
<evidence type="ECO:0000256" key="3">
    <source>
        <dbReference type="ARBA" id="ARBA00022801"/>
    </source>
</evidence>
<keyword evidence="2 11" id="KW-0547">Nucleotide-binding</keyword>
<dbReference type="Proteomes" id="UP001056756">
    <property type="component" value="Chromosome"/>
</dbReference>
<keyword evidence="5 11" id="KW-0067">ATP-binding</keyword>
<dbReference type="PANTHER" id="PTHR11070:SF2">
    <property type="entry name" value="ATP-DEPENDENT DNA HELICASE SRS2"/>
    <property type="match status" value="1"/>
</dbReference>
<dbReference type="InterPro" id="IPR014017">
    <property type="entry name" value="DNA_helicase_UvrD-like_C"/>
</dbReference>
<keyword evidence="7" id="KW-0413">Isomerase</keyword>
<dbReference type="Gene3D" id="1.10.486.10">
    <property type="entry name" value="PCRA, domain 4"/>
    <property type="match status" value="1"/>
</dbReference>
<protein>
    <recommendedName>
        <fullName evidence="9">DNA 3'-5' helicase</fullName>
        <ecNumber evidence="9">5.6.2.4</ecNumber>
    </recommendedName>
</protein>
<evidence type="ECO:0000259" key="13">
    <source>
        <dbReference type="PROSITE" id="PS51198"/>
    </source>
</evidence>
<evidence type="ECO:0000313" key="16">
    <source>
        <dbReference type="Proteomes" id="UP001056756"/>
    </source>
</evidence>
<dbReference type="PANTHER" id="PTHR11070">
    <property type="entry name" value="UVRD / RECB / PCRA DNA HELICASE FAMILY MEMBER"/>
    <property type="match status" value="1"/>
</dbReference>
<dbReference type="InterPro" id="IPR000212">
    <property type="entry name" value="DNA_helicase_UvrD/REP"/>
</dbReference>
<evidence type="ECO:0000256" key="2">
    <source>
        <dbReference type="ARBA" id="ARBA00022741"/>
    </source>
</evidence>
<dbReference type="Gene3D" id="1.10.10.160">
    <property type="match status" value="1"/>
</dbReference>
<dbReference type="GO" id="GO:0005524">
    <property type="term" value="F:ATP binding"/>
    <property type="evidence" value="ECO:0007669"/>
    <property type="project" value="UniProtKB-UniRule"/>
</dbReference>
<dbReference type="Pfam" id="PF13361">
    <property type="entry name" value="UvrD_C"/>
    <property type="match status" value="1"/>
</dbReference>
<evidence type="ECO:0000256" key="4">
    <source>
        <dbReference type="ARBA" id="ARBA00022806"/>
    </source>
</evidence>
<proteinExistence type="inferred from homology"/>
<evidence type="ECO:0000256" key="11">
    <source>
        <dbReference type="PROSITE-ProRule" id="PRU00560"/>
    </source>
</evidence>